<dbReference type="Gene3D" id="3.40.50.300">
    <property type="entry name" value="P-loop containing nucleotide triphosphate hydrolases"/>
    <property type="match status" value="1"/>
</dbReference>
<dbReference type="GO" id="GO:0007015">
    <property type="term" value="P:actin filament organization"/>
    <property type="evidence" value="ECO:0000318"/>
    <property type="project" value="GO_Central"/>
</dbReference>
<comment type="subcellular location">
    <subcellularLocation>
        <location evidence="1">Endomembrane system</location>
    </subcellularLocation>
</comment>
<keyword evidence="8" id="KW-0636">Prenylation</keyword>
<evidence type="ECO:0000256" key="7">
    <source>
        <dbReference type="ARBA" id="ARBA00023288"/>
    </source>
</evidence>
<dbReference type="Pfam" id="PF00071">
    <property type="entry name" value="Ras"/>
    <property type="match status" value="1"/>
</dbReference>
<evidence type="ECO:0000256" key="2">
    <source>
        <dbReference type="ARBA" id="ARBA00010142"/>
    </source>
</evidence>
<name>A0A9L0SIK9_HORSE</name>
<dbReference type="InterPro" id="IPR001806">
    <property type="entry name" value="Small_GTPase"/>
</dbReference>
<dbReference type="InterPro" id="IPR027417">
    <property type="entry name" value="P-loop_NTPase"/>
</dbReference>
<feature type="region of interest" description="Disordered" evidence="9">
    <location>
        <begin position="185"/>
        <end position="222"/>
    </location>
</feature>
<dbReference type="PRINTS" id="PR00449">
    <property type="entry name" value="RASTRNSFRMNG"/>
</dbReference>
<dbReference type="Proteomes" id="UP000002281">
    <property type="component" value="Chromosome 11"/>
</dbReference>
<keyword evidence="11" id="KW-1185">Reference proteome</keyword>
<keyword evidence="3" id="KW-0488">Methylation</keyword>
<dbReference type="GO" id="GO:0005886">
    <property type="term" value="C:plasma membrane"/>
    <property type="evidence" value="ECO:0000318"/>
    <property type="project" value="GO_Central"/>
</dbReference>
<dbReference type="SMART" id="SM00173">
    <property type="entry name" value="RAS"/>
    <property type="match status" value="1"/>
</dbReference>
<dbReference type="SMART" id="SM00175">
    <property type="entry name" value="RAB"/>
    <property type="match status" value="1"/>
</dbReference>
<evidence type="ECO:0000256" key="5">
    <source>
        <dbReference type="ARBA" id="ARBA00023134"/>
    </source>
</evidence>
<dbReference type="GO" id="GO:0007165">
    <property type="term" value="P:signal transduction"/>
    <property type="evidence" value="ECO:0000318"/>
    <property type="project" value="GO_Central"/>
</dbReference>
<dbReference type="AlphaFoldDB" id="A0A9L0SIK9"/>
<accession>A0A9L0SIK9</accession>
<dbReference type="PROSITE" id="PS51421">
    <property type="entry name" value="RAS"/>
    <property type="match status" value="1"/>
</dbReference>
<evidence type="ECO:0000256" key="9">
    <source>
        <dbReference type="SAM" id="MobiDB-lite"/>
    </source>
</evidence>
<evidence type="ECO:0000256" key="4">
    <source>
        <dbReference type="ARBA" id="ARBA00022741"/>
    </source>
</evidence>
<dbReference type="PANTHER" id="PTHR24072">
    <property type="entry name" value="RHO FAMILY GTPASE"/>
    <property type="match status" value="1"/>
</dbReference>
<dbReference type="FunFam" id="3.40.50.300:FF:000407">
    <property type="entry name" value="Rho-related GTP-binding protein RhoE"/>
    <property type="match status" value="1"/>
</dbReference>
<dbReference type="Ensembl" id="ENSECAT00000107368.1">
    <property type="protein sequence ID" value="ENSECAP00000073834.1"/>
    <property type="gene ID" value="ENSECAG00000014817.4"/>
</dbReference>
<dbReference type="SUPFAM" id="SSF52540">
    <property type="entry name" value="P-loop containing nucleoside triphosphate hydrolases"/>
    <property type="match status" value="1"/>
</dbReference>
<keyword evidence="7" id="KW-0449">Lipoprotein</keyword>
<evidence type="ECO:0000313" key="11">
    <source>
        <dbReference type="Proteomes" id="UP000002281"/>
    </source>
</evidence>
<evidence type="ECO:0000256" key="8">
    <source>
        <dbReference type="ARBA" id="ARBA00023289"/>
    </source>
</evidence>
<dbReference type="GO" id="GO:0005525">
    <property type="term" value="F:GTP binding"/>
    <property type="evidence" value="ECO:0000318"/>
    <property type="project" value="GO_Central"/>
</dbReference>
<dbReference type="InterPro" id="IPR003578">
    <property type="entry name" value="Small_GTPase_Rho"/>
</dbReference>
<dbReference type="PROSITE" id="PS51420">
    <property type="entry name" value="RHO"/>
    <property type="match status" value="1"/>
</dbReference>
<evidence type="ECO:0000256" key="3">
    <source>
        <dbReference type="ARBA" id="ARBA00022481"/>
    </source>
</evidence>
<evidence type="ECO:0000256" key="6">
    <source>
        <dbReference type="ARBA" id="ARBA00023136"/>
    </source>
</evidence>
<comment type="similarity">
    <text evidence="2">Belongs to the small GTPase superfamily. Rho family.</text>
</comment>
<dbReference type="GO" id="GO:0007264">
    <property type="term" value="P:small GTPase-mediated signal transduction"/>
    <property type="evidence" value="ECO:0007669"/>
    <property type="project" value="InterPro"/>
</dbReference>
<dbReference type="SMART" id="SM00174">
    <property type="entry name" value="RHO"/>
    <property type="match status" value="1"/>
</dbReference>
<dbReference type="GO" id="GO:0032956">
    <property type="term" value="P:regulation of actin cytoskeleton organization"/>
    <property type="evidence" value="ECO:0000318"/>
    <property type="project" value="GO_Central"/>
</dbReference>
<dbReference type="GO" id="GO:0003924">
    <property type="term" value="F:GTPase activity"/>
    <property type="evidence" value="ECO:0000318"/>
    <property type="project" value="GO_Central"/>
</dbReference>
<keyword evidence="4" id="KW-0547">Nucleotide-binding</keyword>
<proteinExistence type="inferred from homology"/>
<dbReference type="GeneTree" id="ENSGT00940000157020"/>
<evidence type="ECO:0000256" key="1">
    <source>
        <dbReference type="ARBA" id="ARBA00004308"/>
    </source>
</evidence>
<dbReference type="GO" id="GO:0019901">
    <property type="term" value="F:protein kinase binding"/>
    <property type="evidence" value="ECO:0000318"/>
    <property type="project" value="GO_Central"/>
</dbReference>
<sequence>MEGQSGRCKIVVVGDAECGKTALLQVFAKDAYPGSYVPTVFENYTASFEIDKRRIELNMWDTSGSSYYDNVRPLAYPDSDAVLICFDISRPETLDSVLKKWQGETQEFCPNAKVVLVGCKLDMRTDLATLRELSKQRLIPVTHEQGTVLAKQVGAVSYVECSSRSSERSVRDVFHVATVASLGRGQRQLRRTDSRRGLQRSTQLAGRPDLGNGNGNGTEGEIHKDRAKSCNLMTLSWSISTSPLKDSRTASRALDTLPPQTETWLGASETLLKDPESWIEGTGEGWGPARWLSVWSQKTDPSPTGTCHTIDLGFLATWLLYFTLDFGTKQAQACSRQSSAFVLPLFSQPPSPAALRECKRISISA</sequence>
<evidence type="ECO:0000313" key="10">
    <source>
        <dbReference type="Ensembl" id="ENSECAP00000073834.1"/>
    </source>
</evidence>
<reference evidence="10" key="3">
    <citation type="submission" date="2025-09" db="UniProtKB">
        <authorList>
            <consortium name="Ensembl"/>
        </authorList>
    </citation>
    <scope>IDENTIFICATION</scope>
    <source>
        <strain evidence="10">Thoroughbred</strain>
    </source>
</reference>
<dbReference type="PROSITE" id="PS51419">
    <property type="entry name" value="RAB"/>
    <property type="match status" value="1"/>
</dbReference>
<reference evidence="10 11" key="1">
    <citation type="journal article" date="2009" name="Science">
        <title>Genome sequence, comparative analysis, and population genetics of the domestic horse.</title>
        <authorList>
            <consortium name="Broad Institute Genome Sequencing Platform"/>
            <consortium name="Broad Institute Whole Genome Assembly Team"/>
            <person name="Wade C.M."/>
            <person name="Giulotto E."/>
            <person name="Sigurdsson S."/>
            <person name="Zoli M."/>
            <person name="Gnerre S."/>
            <person name="Imsland F."/>
            <person name="Lear T.L."/>
            <person name="Adelson D.L."/>
            <person name="Bailey E."/>
            <person name="Bellone R.R."/>
            <person name="Bloecker H."/>
            <person name="Distl O."/>
            <person name="Edgar R.C."/>
            <person name="Garber M."/>
            <person name="Leeb T."/>
            <person name="Mauceli E."/>
            <person name="MacLeod J.N."/>
            <person name="Penedo M.C.T."/>
            <person name="Raison J.M."/>
            <person name="Sharpe T."/>
            <person name="Vogel J."/>
            <person name="Andersson L."/>
            <person name="Antczak D.F."/>
            <person name="Biagi T."/>
            <person name="Binns M.M."/>
            <person name="Chowdhary B.P."/>
            <person name="Coleman S.J."/>
            <person name="Della Valle G."/>
            <person name="Fryc S."/>
            <person name="Guerin G."/>
            <person name="Hasegawa T."/>
            <person name="Hill E.W."/>
            <person name="Jurka J."/>
            <person name="Kiialainen A."/>
            <person name="Lindgren G."/>
            <person name="Liu J."/>
            <person name="Magnani E."/>
            <person name="Mickelson J.R."/>
            <person name="Murray J."/>
            <person name="Nergadze S.G."/>
            <person name="Onofrio R."/>
            <person name="Pedroni S."/>
            <person name="Piras M.F."/>
            <person name="Raudsepp T."/>
            <person name="Rocchi M."/>
            <person name="Roeed K.H."/>
            <person name="Ryder O.A."/>
            <person name="Searle S."/>
            <person name="Skow L."/>
            <person name="Swinburne J.E."/>
            <person name="Syvaenen A.C."/>
            <person name="Tozaki T."/>
            <person name="Valberg S.J."/>
            <person name="Vaudin M."/>
            <person name="White J.R."/>
            <person name="Zody M.C."/>
            <person name="Lander E.S."/>
            <person name="Lindblad-Toh K."/>
        </authorList>
    </citation>
    <scope>NUCLEOTIDE SEQUENCE [LARGE SCALE GENOMIC DNA]</scope>
    <source>
        <strain evidence="10 11">Thoroughbred</strain>
    </source>
</reference>
<reference evidence="10" key="2">
    <citation type="submission" date="2025-08" db="UniProtKB">
        <authorList>
            <consortium name="Ensembl"/>
        </authorList>
    </citation>
    <scope>IDENTIFICATION</scope>
    <source>
        <strain evidence="10">Thoroughbred</strain>
    </source>
</reference>
<dbReference type="InterPro" id="IPR005225">
    <property type="entry name" value="Small_GTP-bd"/>
</dbReference>
<keyword evidence="5" id="KW-0342">GTP-binding</keyword>
<organism evidence="10 11">
    <name type="scientific">Equus caballus</name>
    <name type="common">Horse</name>
    <dbReference type="NCBI Taxonomy" id="9796"/>
    <lineage>
        <taxon>Eukaryota</taxon>
        <taxon>Metazoa</taxon>
        <taxon>Chordata</taxon>
        <taxon>Craniata</taxon>
        <taxon>Vertebrata</taxon>
        <taxon>Euteleostomi</taxon>
        <taxon>Mammalia</taxon>
        <taxon>Eutheria</taxon>
        <taxon>Laurasiatheria</taxon>
        <taxon>Perissodactyla</taxon>
        <taxon>Equidae</taxon>
        <taxon>Equus</taxon>
    </lineage>
</organism>
<dbReference type="NCBIfam" id="TIGR00231">
    <property type="entry name" value="small_GTP"/>
    <property type="match status" value="1"/>
</dbReference>
<gene>
    <name evidence="10" type="primary">RND2</name>
</gene>
<dbReference type="GO" id="GO:0005829">
    <property type="term" value="C:cytosol"/>
    <property type="evidence" value="ECO:0000318"/>
    <property type="project" value="GO_Central"/>
</dbReference>
<keyword evidence="6" id="KW-0472">Membrane</keyword>
<protein>
    <submittedName>
        <fullName evidence="10">Rho family GTPase 2</fullName>
    </submittedName>
</protein>
<dbReference type="GO" id="GO:0012505">
    <property type="term" value="C:endomembrane system"/>
    <property type="evidence" value="ECO:0007669"/>
    <property type="project" value="UniProtKB-SubCell"/>
</dbReference>